<dbReference type="InterPro" id="IPR011598">
    <property type="entry name" value="bHLH_dom"/>
</dbReference>
<evidence type="ECO:0000256" key="5">
    <source>
        <dbReference type="RuleBase" id="RU369104"/>
    </source>
</evidence>
<evidence type="ECO:0000256" key="1">
    <source>
        <dbReference type="ARBA" id="ARBA00004123"/>
    </source>
</evidence>
<feature type="compositionally biased region" description="Basic and acidic residues" evidence="7">
    <location>
        <begin position="440"/>
        <end position="451"/>
    </location>
</feature>
<feature type="compositionally biased region" description="Basic residues" evidence="7">
    <location>
        <begin position="430"/>
        <end position="439"/>
    </location>
</feature>
<dbReference type="Gene3D" id="4.10.280.10">
    <property type="entry name" value="Helix-loop-helix DNA-binding domain"/>
    <property type="match status" value="1"/>
</dbReference>
<dbReference type="Proteomes" id="UP000489600">
    <property type="component" value="Unassembled WGS sequence"/>
</dbReference>
<feature type="region of interest" description="Disordered" evidence="7">
    <location>
        <begin position="249"/>
        <end position="289"/>
    </location>
</feature>
<sequence length="618" mass="67095">MNLWTTDDNASMMEAFMSSSDVSSLWPPTATTATSAPAMEIPAPAGFSQETLQQRLQALIEGTHEGWTYAIFWQPSYDFSGASVLGWADGYYKGDEDKTNPSRTSSSPPFTTPVDQEYRKKVLRELNSLIAGGNGPADDSVDEEVTDTEWFFLVSMTQSFGPGLGLAGKAFSTANPVWCSGFDQLSGSGCERAKQGGVFGMKTIACIPTVNGVVELGSTEQIRQSSDLLNKVRILFNFDGGAGDLSGLNWNLDDPDQGENDPSMWINDPIGAPGSTTNEPGNEAPGSTSSQLFTKSIQFENGSSSTITENPNPDPNPSPVHSQTQNPKFNNNFSRELNFSTSSTTLVKPRSGEILNFADEGKRSSGNPDPSSYSGQTQFDNKRKKTTGLTDDKVLSFGGGGGDKITSAGGVESDHSDLEASIVKEIPEKRPKKRGRKPANGRDEPLNHVEAERQRREKLNQRFYALRAVVPNVSKMDKASLLGDAISYINELKSKVQKTESEKTQIRNQLEEVKSELAGRKASANAGDLLSSATAIKAVGMEIEVKIIGWDAMIRVESSKRNHPAARLMSALMELELEVNHASMSVVNDLMIQQATVKMGFRIYTQEQLRANLISKIG</sequence>
<dbReference type="PANTHER" id="PTHR11514">
    <property type="entry name" value="MYC"/>
    <property type="match status" value="1"/>
</dbReference>
<comment type="subcellular location">
    <subcellularLocation>
        <location evidence="1 5">Nucleus</location>
    </subcellularLocation>
</comment>
<evidence type="ECO:0000256" key="6">
    <source>
        <dbReference type="SAM" id="Coils"/>
    </source>
</evidence>
<feature type="compositionally biased region" description="Polar residues" evidence="7">
    <location>
        <begin position="319"/>
        <end position="334"/>
    </location>
</feature>
<accession>A0A565AVF1</accession>
<keyword evidence="2 5" id="KW-0805">Transcription regulation</keyword>
<evidence type="ECO:0000256" key="7">
    <source>
        <dbReference type="SAM" id="MobiDB-lite"/>
    </source>
</evidence>
<dbReference type="GO" id="GO:0000976">
    <property type="term" value="F:transcription cis-regulatory region binding"/>
    <property type="evidence" value="ECO:0007669"/>
    <property type="project" value="TreeGrafter"/>
</dbReference>
<proteinExistence type="predicted"/>
<dbReference type="InterPro" id="IPR025610">
    <property type="entry name" value="MYC/MYB_N"/>
</dbReference>
<keyword evidence="10" id="KW-1185">Reference proteome</keyword>
<reference evidence="9" key="1">
    <citation type="submission" date="2019-07" db="EMBL/GenBank/DDBJ databases">
        <authorList>
            <person name="Dittberner H."/>
        </authorList>
    </citation>
    <scope>NUCLEOTIDE SEQUENCE [LARGE SCALE GENOMIC DNA]</scope>
</reference>
<dbReference type="PANTHER" id="PTHR11514:SF43">
    <property type="entry name" value="TRANSCRIPTION FACTOR MYC2"/>
    <property type="match status" value="1"/>
</dbReference>
<feature type="coiled-coil region" evidence="6">
    <location>
        <begin position="489"/>
        <end position="516"/>
    </location>
</feature>
<dbReference type="InterPro" id="IPR036638">
    <property type="entry name" value="HLH_DNA-bd_sf"/>
</dbReference>
<evidence type="ECO:0000259" key="8">
    <source>
        <dbReference type="PROSITE" id="PS50888"/>
    </source>
</evidence>
<evidence type="ECO:0000256" key="4">
    <source>
        <dbReference type="ARBA" id="ARBA00023242"/>
    </source>
</evidence>
<dbReference type="EMBL" id="CABITT030000001">
    <property type="protein sequence ID" value="VVA93342.1"/>
    <property type="molecule type" value="Genomic_DNA"/>
</dbReference>
<dbReference type="FunFam" id="4.10.280.10:FF:000078">
    <property type="entry name" value="Transcription factor bHLH13"/>
    <property type="match status" value="1"/>
</dbReference>
<name>A0A565AVF1_9BRAS</name>
<dbReference type="OrthoDB" id="1926382at2759"/>
<feature type="compositionally biased region" description="Polar residues" evidence="7">
    <location>
        <begin position="302"/>
        <end position="311"/>
    </location>
</feature>
<feature type="compositionally biased region" description="Polar residues" evidence="7">
    <location>
        <begin position="274"/>
        <end position="289"/>
    </location>
</feature>
<keyword evidence="3 5" id="KW-0804">Transcription</keyword>
<evidence type="ECO:0000313" key="9">
    <source>
        <dbReference type="EMBL" id="VVA93342.1"/>
    </source>
</evidence>
<dbReference type="GO" id="GO:0046983">
    <property type="term" value="F:protein dimerization activity"/>
    <property type="evidence" value="ECO:0007669"/>
    <property type="project" value="InterPro"/>
</dbReference>
<dbReference type="CDD" id="cd11449">
    <property type="entry name" value="bHLH_AtAIB_like"/>
    <property type="match status" value="1"/>
</dbReference>
<dbReference type="SMART" id="SM00353">
    <property type="entry name" value="HLH"/>
    <property type="match status" value="1"/>
</dbReference>
<evidence type="ECO:0000256" key="2">
    <source>
        <dbReference type="ARBA" id="ARBA00023015"/>
    </source>
</evidence>
<dbReference type="Pfam" id="PF14215">
    <property type="entry name" value="bHLH-MYC_N"/>
    <property type="match status" value="1"/>
</dbReference>
<keyword evidence="6" id="KW-0175">Coiled coil</keyword>
<feature type="region of interest" description="Disordered" evidence="7">
    <location>
        <begin position="358"/>
        <end position="451"/>
    </location>
</feature>
<dbReference type="AlphaFoldDB" id="A0A565AVF1"/>
<feature type="region of interest" description="Disordered" evidence="7">
    <location>
        <begin position="302"/>
        <end position="334"/>
    </location>
</feature>
<feature type="compositionally biased region" description="Polar residues" evidence="7">
    <location>
        <begin position="364"/>
        <end position="379"/>
    </location>
</feature>
<evidence type="ECO:0000313" key="10">
    <source>
        <dbReference type="Proteomes" id="UP000489600"/>
    </source>
</evidence>
<comment type="caution">
    <text evidence="9">The sequence shown here is derived from an EMBL/GenBank/DDBJ whole genome shotgun (WGS) entry which is preliminary data.</text>
</comment>
<gene>
    <name evidence="9" type="ORF">ANE_LOCUS3787</name>
</gene>
<dbReference type="GO" id="GO:0005634">
    <property type="term" value="C:nucleus"/>
    <property type="evidence" value="ECO:0007669"/>
    <property type="project" value="UniProtKB-SubCell"/>
</dbReference>
<evidence type="ECO:0000256" key="3">
    <source>
        <dbReference type="ARBA" id="ARBA00023163"/>
    </source>
</evidence>
<keyword evidence="4 5" id="KW-0539">Nucleus</keyword>
<dbReference type="PROSITE" id="PS50888">
    <property type="entry name" value="BHLH"/>
    <property type="match status" value="1"/>
</dbReference>
<protein>
    <recommendedName>
        <fullName evidence="5">Transcription factor</fullName>
        <shortName evidence="5">bHLH transcription factor</shortName>
    </recommendedName>
    <alternativeName>
        <fullName evidence="5">Basic helix-loop-helix protein</fullName>
    </alternativeName>
</protein>
<feature type="domain" description="BHLH" evidence="8">
    <location>
        <begin position="443"/>
        <end position="492"/>
    </location>
</feature>
<dbReference type="InterPro" id="IPR045084">
    <property type="entry name" value="AIB/MYC-like"/>
</dbReference>
<dbReference type="GO" id="GO:0003700">
    <property type="term" value="F:DNA-binding transcription factor activity"/>
    <property type="evidence" value="ECO:0007669"/>
    <property type="project" value="InterPro"/>
</dbReference>
<dbReference type="SUPFAM" id="SSF47459">
    <property type="entry name" value="HLH, helix-loop-helix DNA-binding domain"/>
    <property type="match status" value="1"/>
</dbReference>
<dbReference type="Pfam" id="PF00010">
    <property type="entry name" value="HLH"/>
    <property type="match status" value="1"/>
</dbReference>
<organism evidence="9 10">
    <name type="scientific">Arabis nemorensis</name>
    <dbReference type="NCBI Taxonomy" id="586526"/>
    <lineage>
        <taxon>Eukaryota</taxon>
        <taxon>Viridiplantae</taxon>
        <taxon>Streptophyta</taxon>
        <taxon>Embryophyta</taxon>
        <taxon>Tracheophyta</taxon>
        <taxon>Spermatophyta</taxon>
        <taxon>Magnoliopsida</taxon>
        <taxon>eudicotyledons</taxon>
        <taxon>Gunneridae</taxon>
        <taxon>Pentapetalae</taxon>
        <taxon>rosids</taxon>
        <taxon>malvids</taxon>
        <taxon>Brassicales</taxon>
        <taxon>Brassicaceae</taxon>
        <taxon>Arabideae</taxon>
        <taxon>Arabis</taxon>
    </lineage>
</organism>